<sequence length="302" mass="33456">MKTRRVSEEGGPIGGWYHPDSIWKFWRRSVFRLLTSDVHPRFGSQTHAIDDVRRVLLAFTRMCCLLVIVTSPKLHSHDDEEFMNTPRANRQMMPSYLVATLPLRFFQASAVVACVLFARNIQADQPGAASPPVPHEQVSKGELERKQNSDQLIPGKEPVAPSFSGKVEKQAKRSDGGGETKGDATIDLGIIRLKFQGSFEVSRDGVGVARGEGTTTLEFDGELLDRFAHESGESSLGRQDFLDGILSLPSTIRSTNETLRMLSAPKTQEALRQVETLLRLLPQASTMPPVQIDAESNQEQSD</sequence>
<keyword evidence="2" id="KW-0812">Transmembrane</keyword>
<reference evidence="2" key="1">
    <citation type="submission" date="2015-05" db="EMBL/GenBank/DDBJ databases">
        <title>Permanent draft genome of Rhodopirellula islandicus K833.</title>
        <authorList>
            <person name="Kizina J."/>
            <person name="Richter M."/>
            <person name="Glockner F.O."/>
            <person name="Harder J."/>
        </authorList>
    </citation>
    <scope>NUCLEOTIDE SEQUENCE [LARGE SCALE GENOMIC DNA]</scope>
    <source>
        <strain evidence="2">K833</strain>
    </source>
</reference>
<comment type="caution">
    <text evidence="2">The sequence shown here is derived from an EMBL/GenBank/DDBJ whole genome shotgun (WGS) entry which is preliminary data.</text>
</comment>
<keyword evidence="3" id="KW-1185">Reference proteome</keyword>
<dbReference type="OrthoDB" id="289866at2"/>
<dbReference type="EMBL" id="LECT01000042">
    <property type="protein sequence ID" value="KLU02947.1"/>
    <property type="molecule type" value="Genomic_DNA"/>
</dbReference>
<protein>
    <submittedName>
        <fullName evidence="2">Signal peptide and transmembrane protein</fullName>
    </submittedName>
</protein>
<feature type="region of interest" description="Disordered" evidence="1">
    <location>
        <begin position="125"/>
        <end position="181"/>
    </location>
</feature>
<evidence type="ECO:0000313" key="2">
    <source>
        <dbReference type="EMBL" id="KLU02947.1"/>
    </source>
</evidence>
<dbReference type="Proteomes" id="UP000036367">
    <property type="component" value="Unassembled WGS sequence"/>
</dbReference>
<accession>A0A0J1B8A6</accession>
<proteinExistence type="predicted"/>
<organism evidence="2 3">
    <name type="scientific">Rhodopirellula islandica</name>
    <dbReference type="NCBI Taxonomy" id="595434"/>
    <lineage>
        <taxon>Bacteria</taxon>
        <taxon>Pseudomonadati</taxon>
        <taxon>Planctomycetota</taxon>
        <taxon>Planctomycetia</taxon>
        <taxon>Pirellulales</taxon>
        <taxon>Pirellulaceae</taxon>
        <taxon>Rhodopirellula</taxon>
    </lineage>
</organism>
<feature type="compositionally biased region" description="Basic and acidic residues" evidence="1">
    <location>
        <begin position="137"/>
        <end position="148"/>
    </location>
</feature>
<feature type="compositionally biased region" description="Basic and acidic residues" evidence="1">
    <location>
        <begin position="166"/>
        <end position="181"/>
    </location>
</feature>
<evidence type="ECO:0000313" key="3">
    <source>
        <dbReference type="Proteomes" id="UP000036367"/>
    </source>
</evidence>
<keyword evidence="2" id="KW-0472">Membrane</keyword>
<evidence type="ECO:0000256" key="1">
    <source>
        <dbReference type="SAM" id="MobiDB-lite"/>
    </source>
</evidence>
<name>A0A0J1B8A6_RHOIS</name>
<gene>
    <name evidence="2" type="ORF">RISK_004917</name>
</gene>
<dbReference type="PATRIC" id="fig|595434.4.peg.4666"/>
<dbReference type="RefSeq" id="WP_053061242.1">
    <property type="nucleotide sequence ID" value="NZ_LECT01000042.1"/>
</dbReference>
<dbReference type="AlphaFoldDB" id="A0A0J1B8A6"/>